<comment type="caution">
    <text evidence="1">The sequence shown here is derived from an EMBL/GenBank/DDBJ whole genome shotgun (WGS) entry which is preliminary data.</text>
</comment>
<reference evidence="2" key="1">
    <citation type="journal article" date="2019" name="Int. J. Syst. Evol. Microbiol.">
        <title>The Global Catalogue of Microorganisms (GCM) 10K type strain sequencing project: providing services to taxonomists for standard genome sequencing and annotation.</title>
        <authorList>
            <consortium name="The Broad Institute Genomics Platform"/>
            <consortium name="The Broad Institute Genome Sequencing Center for Infectious Disease"/>
            <person name="Wu L."/>
            <person name="Ma J."/>
        </authorList>
    </citation>
    <scope>NUCLEOTIDE SEQUENCE [LARGE SCALE GENOMIC DNA]</scope>
    <source>
        <strain evidence="2">JCM 11448</strain>
    </source>
</reference>
<evidence type="ECO:0000313" key="1">
    <source>
        <dbReference type="EMBL" id="GAA1249062.1"/>
    </source>
</evidence>
<organism evidence="1 2">
    <name type="scientific">Streptomyces javensis</name>
    <dbReference type="NCBI Taxonomy" id="114698"/>
    <lineage>
        <taxon>Bacteria</taxon>
        <taxon>Bacillati</taxon>
        <taxon>Actinomycetota</taxon>
        <taxon>Actinomycetes</taxon>
        <taxon>Kitasatosporales</taxon>
        <taxon>Streptomycetaceae</taxon>
        <taxon>Streptomyces</taxon>
        <taxon>Streptomyces violaceusniger group</taxon>
    </lineage>
</organism>
<dbReference type="EMBL" id="BAAAIH010000001">
    <property type="protein sequence ID" value="GAA1249062.1"/>
    <property type="molecule type" value="Genomic_DNA"/>
</dbReference>
<gene>
    <name evidence="1" type="ORF">GCM10009579_03410</name>
</gene>
<keyword evidence="2" id="KW-1185">Reference proteome</keyword>
<dbReference type="Proteomes" id="UP001500282">
    <property type="component" value="Unassembled WGS sequence"/>
</dbReference>
<protein>
    <submittedName>
        <fullName evidence="1">Uncharacterized protein</fullName>
    </submittedName>
</protein>
<evidence type="ECO:0000313" key="2">
    <source>
        <dbReference type="Proteomes" id="UP001500282"/>
    </source>
</evidence>
<sequence length="76" mass="8168">MTSAVSADVRQMWRRLHAVVVPETGPAVDRWLAAHSAAAAIIRPDRYTLALATDTAELEQATRDLARTVSIQGAVA</sequence>
<proteinExistence type="predicted"/>
<name>A0ABP4H3I4_9ACTN</name>
<accession>A0ABP4H3I4</accession>